<organism evidence="9 10">
    <name type="scientific">Rhizoctonia solani</name>
    <dbReference type="NCBI Taxonomy" id="456999"/>
    <lineage>
        <taxon>Eukaryota</taxon>
        <taxon>Fungi</taxon>
        <taxon>Dikarya</taxon>
        <taxon>Basidiomycota</taxon>
        <taxon>Agaricomycotina</taxon>
        <taxon>Agaricomycetes</taxon>
        <taxon>Cantharellales</taxon>
        <taxon>Ceratobasidiaceae</taxon>
        <taxon>Rhizoctonia</taxon>
    </lineage>
</organism>
<evidence type="ECO:0000259" key="7">
    <source>
        <dbReference type="Pfam" id="PF01210"/>
    </source>
</evidence>
<dbReference type="SUPFAM" id="SSF51735">
    <property type="entry name" value="NAD(P)-binding Rossmann-fold domains"/>
    <property type="match status" value="2"/>
</dbReference>
<evidence type="ECO:0000256" key="2">
    <source>
        <dbReference type="ARBA" id="ARBA00023002"/>
    </source>
</evidence>
<dbReference type="InterPro" id="IPR036291">
    <property type="entry name" value="NAD(P)-bd_dom_sf"/>
</dbReference>
<evidence type="ECO:0000256" key="1">
    <source>
        <dbReference type="ARBA" id="ARBA00011009"/>
    </source>
</evidence>
<dbReference type="EC" id="1.1.1.8" evidence="6"/>
<dbReference type="Gene3D" id="3.40.50.720">
    <property type="entry name" value="NAD(P)-binding Rossmann-like Domain"/>
    <property type="match status" value="2"/>
</dbReference>
<dbReference type="NCBIfam" id="TIGR03376">
    <property type="entry name" value="glycerol3P_DH"/>
    <property type="match status" value="1"/>
</dbReference>
<dbReference type="InterPro" id="IPR006168">
    <property type="entry name" value="G3P_DH_NAD-dep"/>
</dbReference>
<feature type="domain" description="Glycerol-3-phosphate dehydrogenase NAD-dependent C-terminal" evidence="8">
    <location>
        <begin position="257"/>
        <end position="399"/>
    </location>
</feature>
<dbReference type="InterPro" id="IPR011128">
    <property type="entry name" value="G3P_DH_NAD-dep_N"/>
</dbReference>
<proteinExistence type="inferred from homology"/>
<evidence type="ECO:0000256" key="4">
    <source>
        <dbReference type="ARBA" id="ARBA00048683"/>
    </source>
</evidence>
<feature type="domain" description="Glycerol-3-phosphate dehydrogenase NAD-dependent N-terminal" evidence="7">
    <location>
        <begin position="34"/>
        <end position="183"/>
    </location>
</feature>
<name>A0A8H7H7J0_9AGAM</name>
<reference evidence="9" key="1">
    <citation type="submission" date="2020-09" db="EMBL/GenBank/DDBJ databases">
        <title>Comparative genome analyses of four rice-infecting Rhizoctonia solani isolates reveal extensive enrichment of homogalacturonan modification genes.</title>
        <authorList>
            <person name="Lee D.-Y."/>
            <person name="Jeon J."/>
            <person name="Kim K.-T."/>
            <person name="Cheong K."/>
            <person name="Song H."/>
            <person name="Choi G."/>
            <person name="Ko J."/>
            <person name="Opiyo S.O."/>
            <person name="Zuo S."/>
            <person name="Madhav S."/>
            <person name="Lee Y.-H."/>
            <person name="Wang G.-L."/>
        </authorList>
    </citation>
    <scope>NUCLEOTIDE SEQUENCE</scope>
    <source>
        <strain evidence="9">AG1-IA YN-7</strain>
    </source>
</reference>
<dbReference type="InterPro" id="IPR006109">
    <property type="entry name" value="G3P_DH_NAD-dep_C"/>
</dbReference>
<evidence type="ECO:0000313" key="9">
    <source>
        <dbReference type="EMBL" id="KAF8679939.1"/>
    </source>
</evidence>
<feature type="domain" description="Glycerol-3-phosphate dehydrogenase NAD-dependent N-terminal" evidence="7">
    <location>
        <begin position="446"/>
        <end position="607"/>
    </location>
</feature>
<dbReference type="Proteomes" id="UP000650582">
    <property type="component" value="Unassembled WGS sequence"/>
</dbReference>
<dbReference type="PANTHER" id="PTHR11728:SF8">
    <property type="entry name" value="GLYCEROL-3-PHOSPHATE DEHYDROGENASE [NAD(+)]-RELATED"/>
    <property type="match status" value="1"/>
</dbReference>
<dbReference type="GO" id="GO:0042803">
    <property type="term" value="F:protein homodimerization activity"/>
    <property type="evidence" value="ECO:0007669"/>
    <property type="project" value="InterPro"/>
</dbReference>
<evidence type="ECO:0000256" key="3">
    <source>
        <dbReference type="ARBA" id="ARBA00023027"/>
    </source>
</evidence>
<protein>
    <recommendedName>
        <fullName evidence="6">Glycerol-3-phosphate dehydrogenase [NAD(+)]</fullName>
        <ecNumber evidence="6">1.1.1.8</ecNumber>
    </recommendedName>
</protein>
<accession>A0A8H7H7J0</accession>
<evidence type="ECO:0000259" key="8">
    <source>
        <dbReference type="Pfam" id="PF07479"/>
    </source>
</evidence>
<keyword evidence="2 5" id="KW-0560">Oxidoreductase</keyword>
<keyword evidence="3 5" id="KW-0520">NAD</keyword>
<dbReference type="EMBL" id="JACYCC010000037">
    <property type="protein sequence ID" value="KAF8679939.1"/>
    <property type="molecule type" value="Genomic_DNA"/>
</dbReference>
<dbReference type="GO" id="GO:0005975">
    <property type="term" value="P:carbohydrate metabolic process"/>
    <property type="evidence" value="ECO:0007669"/>
    <property type="project" value="InterPro"/>
</dbReference>
<dbReference type="Pfam" id="PF01210">
    <property type="entry name" value="NAD_Gly3P_dh_N"/>
    <property type="match status" value="2"/>
</dbReference>
<dbReference type="GO" id="GO:0005634">
    <property type="term" value="C:nucleus"/>
    <property type="evidence" value="ECO:0007669"/>
    <property type="project" value="TreeGrafter"/>
</dbReference>
<dbReference type="SUPFAM" id="SSF48179">
    <property type="entry name" value="6-phosphogluconate dehydrogenase C-terminal domain-like"/>
    <property type="match status" value="2"/>
</dbReference>
<dbReference type="InterPro" id="IPR017751">
    <property type="entry name" value="G3P_DH_NAD-dep_euk"/>
</dbReference>
<dbReference type="Pfam" id="PF07479">
    <property type="entry name" value="NAD_Gly3P_dh_C"/>
    <property type="match status" value="2"/>
</dbReference>
<comment type="catalytic activity">
    <reaction evidence="4 6">
        <text>sn-glycerol 3-phosphate + NAD(+) = dihydroxyacetone phosphate + NADH + H(+)</text>
        <dbReference type="Rhea" id="RHEA:11092"/>
        <dbReference type="ChEBI" id="CHEBI:15378"/>
        <dbReference type="ChEBI" id="CHEBI:57540"/>
        <dbReference type="ChEBI" id="CHEBI:57597"/>
        <dbReference type="ChEBI" id="CHEBI:57642"/>
        <dbReference type="ChEBI" id="CHEBI:57945"/>
        <dbReference type="EC" id="1.1.1.8"/>
    </reaction>
</comment>
<dbReference type="PANTHER" id="PTHR11728">
    <property type="entry name" value="GLYCEROL-3-PHOSPHATE DEHYDROGENASE"/>
    <property type="match status" value="1"/>
</dbReference>
<dbReference type="GO" id="GO:0141152">
    <property type="term" value="F:glycerol-3-phosphate dehydrogenase (NAD+) activity"/>
    <property type="evidence" value="ECO:0007669"/>
    <property type="project" value="UniProtKB-UniRule"/>
</dbReference>
<comment type="caution">
    <text evidence="9">The sequence shown here is derived from an EMBL/GenBank/DDBJ whole genome shotgun (WGS) entry which is preliminary data.</text>
</comment>
<dbReference type="InterPro" id="IPR013328">
    <property type="entry name" value="6PGD_dom2"/>
</dbReference>
<dbReference type="PRINTS" id="PR00077">
    <property type="entry name" value="GPDHDRGNASE"/>
</dbReference>
<dbReference type="FunFam" id="1.10.1040.10:FF:000004">
    <property type="entry name" value="Glycerol-3-phosphate dehydrogenase [NAD(+)]"/>
    <property type="match status" value="2"/>
</dbReference>
<dbReference type="GO" id="GO:0051287">
    <property type="term" value="F:NAD binding"/>
    <property type="evidence" value="ECO:0007669"/>
    <property type="project" value="UniProtKB-UniRule"/>
</dbReference>
<dbReference type="Gene3D" id="1.10.1040.10">
    <property type="entry name" value="N-(1-d-carboxylethyl)-l-norvaline Dehydrogenase, domain 2"/>
    <property type="match status" value="2"/>
</dbReference>
<dbReference type="GO" id="GO:0046168">
    <property type="term" value="P:glycerol-3-phosphate catabolic process"/>
    <property type="evidence" value="ECO:0007669"/>
    <property type="project" value="UniProtKB-UniRule"/>
</dbReference>
<evidence type="ECO:0000313" key="10">
    <source>
        <dbReference type="Proteomes" id="UP000650582"/>
    </source>
</evidence>
<gene>
    <name evidence="9" type="ORF">RHS04_04103</name>
</gene>
<dbReference type="InterPro" id="IPR008927">
    <property type="entry name" value="6-PGluconate_DH-like_C_sf"/>
</dbReference>
<evidence type="ECO:0000256" key="6">
    <source>
        <dbReference type="RuleBase" id="RU361243"/>
    </source>
</evidence>
<dbReference type="AlphaFoldDB" id="A0A8H7H7J0"/>
<feature type="domain" description="Glycerol-3-phosphate dehydrogenase NAD-dependent C-terminal" evidence="8">
    <location>
        <begin position="643"/>
        <end position="794"/>
    </location>
</feature>
<dbReference type="GO" id="GO:0005829">
    <property type="term" value="C:cytosol"/>
    <property type="evidence" value="ECO:0007669"/>
    <property type="project" value="TreeGrafter"/>
</dbReference>
<evidence type="ECO:0000256" key="5">
    <source>
        <dbReference type="RuleBase" id="RU000437"/>
    </source>
</evidence>
<comment type="similarity">
    <text evidence="1 5">Belongs to the NAD-dependent glycerol-3-phosphate dehydrogenase family.</text>
</comment>
<sequence>MLWGIARRRLLSSTTTFAFRCSMSTQIRKVEKEKVCVIGSGNWGSAIARIAAINTKKNPDVFAEDVTMYVYEEQGRSLSALINDTHENPKYLPGIQLGHNVVAEPDLLKSIKDATALVFVLPHQFLPPVLNAIRGHVSHLTRAVSLIKGVEVEGAKISTFPTVISSELGIPCSALSGANIANEGELFLDISLCTACFLARPHDLVAEDKFCESTLGVPPAPMTTPPDEDAQLHAFSESQLWHRLFQTNTFRIRVVQDVEGVCLCGGLKNVIALAAGFSDGLGWGSNSKAAIMRIGLLELKDFCLEFFPSTRASTFLEESCGVADIMTSCLSGRNRLIAEMMVKTGKGFRELEEEKLNGQKLQGPQTAQDLHAFLTARGDNVRRPGGYPLLEAVWRICYELAIRSLPRLHHVVTIYKKLLILAFDGFLSTTFLRTRRPTICTMAKEKVCLIGSGNWGSSIARIAAMNVKDHPDEEEITMFVHEEKVDGKPLSSIINNKHENVKYLPGIQLGSNVKAEPDLIKTIKGATALIVVVPHQFLEKVLDGVKEHLAPGARAVSLIKGVKADGGKIYTYPRIISSLLGIRCSTLGGANIAIGVAKDEFCESTLGVLPEGMKSHGEDSLSDADLWYKLFNRPTFRIRVVPDVDGVALCGGLKNVIALAAGFSDGLGWGSNTKSAIIRIGIMEIKDFCVHFFPEVKAETFLEESCGVADILTSCISGRNRKVAEDMVKTGKGFQQLEKEELGGQSLQGPQTAEQLHNFLEARSDEVRRSGGFPLIENVWKICYQGTPPEKLIEGL</sequence>